<evidence type="ECO:0000256" key="3">
    <source>
        <dbReference type="SAM" id="MobiDB-lite"/>
    </source>
</evidence>
<organism evidence="5 6">
    <name type="scientific">Latimeria chalumnae</name>
    <name type="common">Coelacanth</name>
    <dbReference type="NCBI Taxonomy" id="7897"/>
    <lineage>
        <taxon>Eukaryota</taxon>
        <taxon>Metazoa</taxon>
        <taxon>Chordata</taxon>
        <taxon>Craniata</taxon>
        <taxon>Vertebrata</taxon>
        <taxon>Euteleostomi</taxon>
        <taxon>Coelacanthiformes</taxon>
        <taxon>Coelacanthidae</taxon>
        <taxon>Latimeria</taxon>
    </lineage>
</organism>
<dbReference type="Pfam" id="PF00620">
    <property type="entry name" value="RhoGAP"/>
    <property type="match status" value="1"/>
</dbReference>
<dbReference type="eggNOG" id="KOG4724">
    <property type="taxonomic scope" value="Eukaryota"/>
</dbReference>
<feature type="region of interest" description="Disordered" evidence="3">
    <location>
        <begin position="327"/>
        <end position="363"/>
    </location>
</feature>
<feature type="compositionally biased region" description="Basic and acidic residues" evidence="3">
    <location>
        <begin position="350"/>
        <end position="360"/>
    </location>
</feature>
<dbReference type="CDD" id="cd04402">
    <property type="entry name" value="RhoGAP_ARHGAP20"/>
    <property type="match status" value="1"/>
</dbReference>
<feature type="region of interest" description="Disordered" evidence="3">
    <location>
        <begin position="511"/>
        <end position="530"/>
    </location>
</feature>
<dbReference type="InParanoid" id="H3A9J2"/>
<evidence type="ECO:0000256" key="1">
    <source>
        <dbReference type="ARBA" id="ARBA00022468"/>
    </source>
</evidence>
<gene>
    <name evidence="5" type="primary">TAGAP</name>
</gene>
<accession>H3A9J2</accession>
<dbReference type="InterPro" id="IPR008936">
    <property type="entry name" value="Rho_GTPase_activation_prot"/>
</dbReference>
<dbReference type="STRING" id="7897.ENSLACP00000006313"/>
<dbReference type="SMART" id="SM00324">
    <property type="entry name" value="RhoGAP"/>
    <property type="match status" value="1"/>
</dbReference>
<dbReference type="FunCoup" id="H3A9J2">
    <property type="interactions" value="453"/>
</dbReference>
<dbReference type="EMBL" id="AFYH01226982">
    <property type="status" value="NOT_ANNOTATED_CDS"/>
    <property type="molecule type" value="Genomic_DNA"/>
</dbReference>
<dbReference type="Gene3D" id="1.10.555.10">
    <property type="entry name" value="Rho GTPase activation protein"/>
    <property type="match status" value="1"/>
</dbReference>
<dbReference type="AlphaFoldDB" id="H3A9J2"/>
<protein>
    <submittedName>
        <fullName evidence="5">T cell activation RhoGTPase activating protein</fullName>
    </submittedName>
</protein>
<dbReference type="HOGENOM" id="CLU_014209_1_0_1"/>
<sequence>SREVKELWLDTLHWQIQTQDKDSEKVTSTAFLMKVLGGCKASKTLTGSNMDYFIEARLEEDAKRFSLTQFDCEDGSCHLIAEGNKRKKVISWPFALRRNSDSRNLLFKQPLEDICEDNALPKPIIEILTILFLKGPSTEGIFRKAANEKNRRKLRDLLNVGINIDLENESIHLLATVFKDFLRELPQDVLCSELYDTWMTALEKENIEERIKEIKQVVEKLPEYNLLLLRHFFCVLYHISKTSEVSKMDASNLAICTAPNMLRPTGSTAHSIEVEKDRSEKVKTLVTFMIEYCCELFGEDVPALLGEAAERLEHSDSTELSLYQHSDSAYDSTDQDAESDSKDQMSPQLKETESSSEHSSSEFICSNESVKSCSSTTIFDKHTRKMDRRCSEPNILPSVGIPVGGINKQKLTRSHDNFVAQQADQQMDKNLSGECFLKALYRNKKAPMLKVNTCLHTELSTIPSTKASSTSSLDSSYSNSSECSVFTSSPLASPSSPKRSFFTRHLSFSAKSTEGGETGDNKTKRPSLSSSFKKNKKLLVKANSLGAVPVASRGSIKRKENQASYDTLQEDYINETTQVQLFPRHHSMSKDEVFQQVDQKIPGKPPSYDEAIKSSCSVITSNKKPITVQDLKKTLYLQDEKKATTDLWNTSPDSPFQTDLEGTLPGRQQYYRQRAMSESVQKNGHEQLSHRWSQPFSEAYKQFPYAKESYV</sequence>
<evidence type="ECO:0000256" key="2">
    <source>
        <dbReference type="ARBA" id="ARBA00022553"/>
    </source>
</evidence>
<dbReference type="GO" id="GO:0035023">
    <property type="term" value="P:regulation of Rho protein signal transduction"/>
    <property type="evidence" value="ECO:0007669"/>
    <property type="project" value="InterPro"/>
</dbReference>
<feature type="domain" description="Rho-GAP" evidence="4">
    <location>
        <begin position="109"/>
        <end position="297"/>
    </location>
</feature>
<dbReference type="GO" id="GO:0005096">
    <property type="term" value="F:GTPase activator activity"/>
    <property type="evidence" value="ECO:0007669"/>
    <property type="project" value="UniProtKB-KW"/>
</dbReference>
<keyword evidence="1" id="KW-0343">GTPase activation</keyword>
<evidence type="ECO:0000313" key="6">
    <source>
        <dbReference type="Proteomes" id="UP000008672"/>
    </source>
</evidence>
<reference evidence="5" key="3">
    <citation type="submission" date="2025-09" db="UniProtKB">
        <authorList>
            <consortium name="Ensembl"/>
        </authorList>
    </citation>
    <scope>IDENTIFICATION</scope>
</reference>
<dbReference type="Ensembl" id="ENSLACT00000006366.1">
    <property type="protein sequence ID" value="ENSLACP00000006313.1"/>
    <property type="gene ID" value="ENSLACG00000005602.1"/>
</dbReference>
<dbReference type="GeneTree" id="ENSGT00940000157993"/>
<dbReference type="PANTHER" id="PTHR23179:SF26">
    <property type="entry name" value="T-CELL ACTIVATION RHO GTPASE-ACTIVATING PROTEIN"/>
    <property type="match status" value="1"/>
</dbReference>
<dbReference type="InterPro" id="IPR047886">
    <property type="entry name" value="ARHGAP20-like_RhoGAP"/>
</dbReference>
<dbReference type="Proteomes" id="UP000008672">
    <property type="component" value="Unassembled WGS sequence"/>
</dbReference>
<dbReference type="PROSITE" id="PS50238">
    <property type="entry name" value="RHOGAP"/>
    <property type="match status" value="1"/>
</dbReference>
<evidence type="ECO:0000259" key="4">
    <source>
        <dbReference type="PROSITE" id="PS50238"/>
    </source>
</evidence>
<reference evidence="6" key="1">
    <citation type="submission" date="2011-08" db="EMBL/GenBank/DDBJ databases">
        <title>The draft genome of Latimeria chalumnae.</title>
        <authorList>
            <person name="Di Palma F."/>
            <person name="Alfoldi J."/>
            <person name="Johnson J."/>
            <person name="Berlin A."/>
            <person name="Gnerre S."/>
            <person name="Jaffe D."/>
            <person name="MacCallum I."/>
            <person name="Young S."/>
            <person name="Walker B.J."/>
            <person name="Lander E."/>
            <person name="Lindblad-Toh K."/>
        </authorList>
    </citation>
    <scope>NUCLEOTIDE SEQUENCE [LARGE SCALE GENOMIC DNA]</scope>
    <source>
        <strain evidence="6">Wild caught</strain>
    </source>
</reference>
<proteinExistence type="predicted"/>
<dbReference type="InterPro" id="IPR000198">
    <property type="entry name" value="RhoGAP_dom"/>
</dbReference>
<reference evidence="5" key="2">
    <citation type="submission" date="2025-08" db="UniProtKB">
        <authorList>
            <consortium name="Ensembl"/>
        </authorList>
    </citation>
    <scope>IDENTIFICATION</scope>
</reference>
<name>H3A9J2_LATCH</name>
<keyword evidence="6" id="KW-1185">Reference proteome</keyword>
<dbReference type="GO" id="GO:0007165">
    <property type="term" value="P:signal transduction"/>
    <property type="evidence" value="ECO:0007669"/>
    <property type="project" value="InterPro"/>
</dbReference>
<keyword evidence="2" id="KW-0597">Phosphoprotein</keyword>
<dbReference type="PANTHER" id="PTHR23179">
    <property type="entry name" value="T-CELL ACTIVATION RHO GTPASE ACTIVATING PROTEIN-RELATED"/>
    <property type="match status" value="1"/>
</dbReference>
<dbReference type="OMA" id="PRTESWK"/>
<evidence type="ECO:0000313" key="5">
    <source>
        <dbReference type="Ensembl" id="ENSLACP00000006313.1"/>
    </source>
</evidence>
<dbReference type="SUPFAM" id="SSF48350">
    <property type="entry name" value="GTPase activation domain, GAP"/>
    <property type="match status" value="1"/>
</dbReference>